<sequence length="440" mass="48776">MDATATKPALLEVRACRQAYHKESNADLVVLEDVNMSLQAGEIVGLLGRSGSGKSTLLRIVSGLLRPTSGEVLWRGAPVQGPAEGIAMVFQSFALFPWLTVQENVELGLEAQGVPREEREKRAEEAIDLIGLGGYESAYPKELSGGMRQRVGLARALVVHPGLLLMDEPFSALDVLTAETLRTDLIDLWMERKLPIESILMVTHNIEEAVLMCDRILVFASNPGRVASELRVPFRHPRNRLDPAFRQMVDDIYALMTRRAPKPVPSLQTLADRSGFATKLHHVSTNVLAGLIETLAAPPYDGRADLPALAASLQMEADELLPLGEALQILHFGELEEGDVRLNETGRTFALADTDTRKALFAAALRAHVPLVNVIRHTLEERWNHRAAAVRFRDELEDHMSPDWAEETLHAIISWGRYAELFSYDEESDQFILEDMDATA</sequence>
<evidence type="ECO:0000256" key="4">
    <source>
        <dbReference type="ARBA" id="ARBA00022840"/>
    </source>
</evidence>
<dbReference type="PANTHER" id="PTHR42788:SF13">
    <property type="entry name" value="ALIPHATIC SULFONATES IMPORT ATP-BINDING PROTEIN SSUB"/>
    <property type="match status" value="1"/>
</dbReference>
<keyword evidence="2" id="KW-0813">Transport</keyword>
<keyword evidence="3" id="KW-0547">Nucleotide-binding</keyword>
<dbReference type="RefSeq" id="WP_264714783.1">
    <property type="nucleotide sequence ID" value="NZ_JAPDNT010000014.1"/>
</dbReference>
<dbReference type="PANTHER" id="PTHR42788">
    <property type="entry name" value="TAURINE IMPORT ATP-BINDING PROTEIN-RELATED"/>
    <property type="match status" value="1"/>
</dbReference>
<dbReference type="GO" id="GO:0016887">
    <property type="term" value="F:ATP hydrolysis activity"/>
    <property type="evidence" value="ECO:0007669"/>
    <property type="project" value="InterPro"/>
</dbReference>
<dbReference type="AlphaFoldDB" id="A0AA42CIN0"/>
<evidence type="ECO:0000313" key="6">
    <source>
        <dbReference type="EMBL" id="MCW3476045.1"/>
    </source>
</evidence>
<dbReference type="CDD" id="cd03293">
    <property type="entry name" value="ABC_NrtD_SsuB_transporters"/>
    <property type="match status" value="1"/>
</dbReference>
<dbReference type="EMBL" id="JAPDNT010000014">
    <property type="protein sequence ID" value="MCW3476045.1"/>
    <property type="molecule type" value="Genomic_DNA"/>
</dbReference>
<dbReference type="PROSITE" id="PS50893">
    <property type="entry name" value="ABC_TRANSPORTER_2"/>
    <property type="match status" value="1"/>
</dbReference>
<dbReference type="Pfam" id="PF09821">
    <property type="entry name" value="AAA_assoc_C"/>
    <property type="match status" value="1"/>
</dbReference>
<evidence type="ECO:0000256" key="2">
    <source>
        <dbReference type="ARBA" id="ARBA00022448"/>
    </source>
</evidence>
<dbReference type="InterPro" id="IPR017871">
    <property type="entry name" value="ABC_transporter-like_CS"/>
</dbReference>
<protein>
    <submittedName>
        <fullName evidence="6">Nitrate/sulfonate/bicarbonate ABC transporter ATP-binding protein</fullName>
    </submittedName>
</protein>
<dbReference type="Proteomes" id="UP001165679">
    <property type="component" value="Unassembled WGS sequence"/>
</dbReference>
<dbReference type="Gene3D" id="3.40.50.300">
    <property type="entry name" value="P-loop containing nucleotide triphosphate hydrolases"/>
    <property type="match status" value="1"/>
</dbReference>
<dbReference type="InterPro" id="IPR050166">
    <property type="entry name" value="ABC_transporter_ATP-bind"/>
</dbReference>
<reference evidence="6" key="1">
    <citation type="submission" date="2022-09" db="EMBL/GenBank/DDBJ databases">
        <title>Rhodovastum sp. nov. RN2-1 isolated from soil in Seongnam, South Korea.</title>
        <authorList>
            <person name="Le N.T."/>
        </authorList>
    </citation>
    <scope>NUCLEOTIDE SEQUENCE</scope>
    <source>
        <strain evidence="6">RN2-1</strain>
    </source>
</reference>
<accession>A0AA42CIN0</accession>
<evidence type="ECO:0000256" key="1">
    <source>
        <dbReference type="ARBA" id="ARBA00005417"/>
    </source>
</evidence>
<name>A0AA42CIN0_9PROT</name>
<dbReference type="InterPro" id="IPR027417">
    <property type="entry name" value="P-loop_NTPase"/>
</dbReference>
<dbReference type="SUPFAM" id="SSF52540">
    <property type="entry name" value="P-loop containing nucleoside triphosphate hydrolases"/>
    <property type="match status" value="1"/>
</dbReference>
<dbReference type="PROSITE" id="PS00211">
    <property type="entry name" value="ABC_TRANSPORTER_1"/>
    <property type="match status" value="1"/>
</dbReference>
<feature type="domain" description="ABC transporter" evidence="5">
    <location>
        <begin position="13"/>
        <end position="246"/>
    </location>
</feature>
<keyword evidence="4 6" id="KW-0067">ATP-binding</keyword>
<evidence type="ECO:0000256" key="3">
    <source>
        <dbReference type="ARBA" id="ARBA00022741"/>
    </source>
</evidence>
<comment type="caution">
    <text evidence="6">The sequence shown here is derived from an EMBL/GenBank/DDBJ whole genome shotgun (WGS) entry which is preliminary data.</text>
</comment>
<evidence type="ECO:0000313" key="7">
    <source>
        <dbReference type="Proteomes" id="UP001165679"/>
    </source>
</evidence>
<dbReference type="InterPro" id="IPR003439">
    <property type="entry name" value="ABC_transporter-like_ATP-bd"/>
</dbReference>
<proteinExistence type="inferred from homology"/>
<dbReference type="GO" id="GO:0005524">
    <property type="term" value="F:ATP binding"/>
    <property type="evidence" value="ECO:0007669"/>
    <property type="project" value="UniProtKB-KW"/>
</dbReference>
<evidence type="ECO:0000259" key="5">
    <source>
        <dbReference type="PROSITE" id="PS50893"/>
    </source>
</evidence>
<dbReference type="InterPro" id="IPR018632">
    <property type="entry name" value="AAA-associated_dom_C"/>
</dbReference>
<comment type="similarity">
    <text evidence="1">Belongs to the ABC transporter superfamily.</text>
</comment>
<dbReference type="Pfam" id="PF00005">
    <property type="entry name" value="ABC_tran"/>
    <property type="match status" value="1"/>
</dbReference>
<dbReference type="InterPro" id="IPR003593">
    <property type="entry name" value="AAA+_ATPase"/>
</dbReference>
<reference evidence="6" key="2">
    <citation type="submission" date="2022-10" db="EMBL/GenBank/DDBJ databases">
        <authorList>
            <person name="Trinh H.N."/>
        </authorList>
    </citation>
    <scope>NUCLEOTIDE SEQUENCE</scope>
    <source>
        <strain evidence="6">RN2-1</strain>
    </source>
</reference>
<organism evidence="6 7">
    <name type="scientific">Limobrevibacterium gyesilva</name>
    <dbReference type="NCBI Taxonomy" id="2991712"/>
    <lineage>
        <taxon>Bacteria</taxon>
        <taxon>Pseudomonadati</taxon>
        <taxon>Pseudomonadota</taxon>
        <taxon>Alphaproteobacteria</taxon>
        <taxon>Acetobacterales</taxon>
        <taxon>Acetobacteraceae</taxon>
        <taxon>Limobrevibacterium</taxon>
    </lineage>
</organism>
<keyword evidence="7" id="KW-1185">Reference proteome</keyword>
<gene>
    <name evidence="6" type="ORF">OL599_15810</name>
</gene>
<dbReference type="SMART" id="SM00382">
    <property type="entry name" value="AAA"/>
    <property type="match status" value="1"/>
</dbReference>